<protein>
    <submittedName>
        <fullName evidence="2">Uncharacterized protein</fullName>
    </submittedName>
</protein>
<reference evidence="3" key="1">
    <citation type="journal article" date="2013" name="Proc. Natl. Acad. Sci. U.S.A.">
        <title>Genome structure and metabolic features in the red seaweed Chondrus crispus shed light on evolution of the Archaeplastida.</title>
        <authorList>
            <person name="Collen J."/>
            <person name="Porcel B."/>
            <person name="Carre W."/>
            <person name="Ball S.G."/>
            <person name="Chaparro C."/>
            <person name="Tonon T."/>
            <person name="Barbeyron T."/>
            <person name="Michel G."/>
            <person name="Noel B."/>
            <person name="Valentin K."/>
            <person name="Elias M."/>
            <person name="Artiguenave F."/>
            <person name="Arun A."/>
            <person name="Aury J.M."/>
            <person name="Barbosa-Neto J.F."/>
            <person name="Bothwell J.H."/>
            <person name="Bouget F.Y."/>
            <person name="Brillet L."/>
            <person name="Cabello-Hurtado F."/>
            <person name="Capella-Gutierrez S."/>
            <person name="Charrier B."/>
            <person name="Cladiere L."/>
            <person name="Cock J.M."/>
            <person name="Coelho S.M."/>
            <person name="Colleoni C."/>
            <person name="Czjzek M."/>
            <person name="Da Silva C."/>
            <person name="Delage L."/>
            <person name="Denoeud F."/>
            <person name="Deschamps P."/>
            <person name="Dittami S.M."/>
            <person name="Gabaldon T."/>
            <person name="Gachon C.M."/>
            <person name="Groisillier A."/>
            <person name="Herve C."/>
            <person name="Jabbari K."/>
            <person name="Katinka M."/>
            <person name="Kloareg B."/>
            <person name="Kowalczyk N."/>
            <person name="Labadie K."/>
            <person name="Leblanc C."/>
            <person name="Lopez P.J."/>
            <person name="McLachlan D.H."/>
            <person name="Meslet-Cladiere L."/>
            <person name="Moustafa A."/>
            <person name="Nehr Z."/>
            <person name="Nyvall Collen P."/>
            <person name="Panaud O."/>
            <person name="Partensky F."/>
            <person name="Poulain J."/>
            <person name="Rensing S.A."/>
            <person name="Rousvoal S."/>
            <person name="Samson G."/>
            <person name="Symeonidi A."/>
            <person name="Weissenbach J."/>
            <person name="Zambounis A."/>
            <person name="Wincker P."/>
            <person name="Boyen C."/>
        </authorList>
    </citation>
    <scope>NUCLEOTIDE SEQUENCE [LARGE SCALE GENOMIC DNA]</scope>
    <source>
        <strain evidence="3">cv. Stackhouse</strain>
    </source>
</reference>
<evidence type="ECO:0000313" key="3">
    <source>
        <dbReference type="Proteomes" id="UP000012073"/>
    </source>
</evidence>
<dbReference type="AlphaFoldDB" id="R7QBF0"/>
<dbReference type="RefSeq" id="XP_005714912.1">
    <property type="nucleotide sequence ID" value="XM_005714855.1"/>
</dbReference>
<name>R7QBF0_CHOCR</name>
<proteinExistence type="predicted"/>
<feature type="compositionally biased region" description="Basic residues" evidence="1">
    <location>
        <begin position="66"/>
        <end position="78"/>
    </location>
</feature>
<organism evidence="2 3">
    <name type="scientific">Chondrus crispus</name>
    <name type="common">Carrageen Irish moss</name>
    <name type="synonym">Polymorpha crispa</name>
    <dbReference type="NCBI Taxonomy" id="2769"/>
    <lineage>
        <taxon>Eukaryota</taxon>
        <taxon>Rhodophyta</taxon>
        <taxon>Florideophyceae</taxon>
        <taxon>Rhodymeniophycidae</taxon>
        <taxon>Gigartinales</taxon>
        <taxon>Gigartinaceae</taxon>
        <taxon>Chondrus</taxon>
    </lineage>
</organism>
<dbReference type="Gramene" id="CDF35093">
    <property type="protein sequence ID" value="CDF35093"/>
    <property type="gene ID" value="CHC_T00003035001"/>
</dbReference>
<keyword evidence="3" id="KW-1185">Reference proteome</keyword>
<gene>
    <name evidence="2" type="ORF">CHC_T00003035001</name>
</gene>
<accession>R7QBF0</accession>
<evidence type="ECO:0000256" key="1">
    <source>
        <dbReference type="SAM" id="MobiDB-lite"/>
    </source>
</evidence>
<dbReference type="EMBL" id="HG001718">
    <property type="protein sequence ID" value="CDF35093.1"/>
    <property type="molecule type" value="Genomic_DNA"/>
</dbReference>
<sequence length="91" mass="10451">MHRQTGCKAHTPAVQFWRLCRQRFGPWLSQGRSISSMGPPSCTVKRCSRTKCGARVVFGHRRCPPQRGKRPCHDKKRNWKQETCCRGGSPQ</sequence>
<feature type="region of interest" description="Disordered" evidence="1">
    <location>
        <begin position="66"/>
        <end position="91"/>
    </location>
</feature>
<dbReference type="GeneID" id="17322683"/>
<dbReference type="KEGG" id="ccp:CHC_T00003035001"/>
<evidence type="ECO:0000313" key="2">
    <source>
        <dbReference type="EMBL" id="CDF35093.1"/>
    </source>
</evidence>
<dbReference type="Proteomes" id="UP000012073">
    <property type="component" value="Unassembled WGS sequence"/>
</dbReference>